<dbReference type="AlphaFoldDB" id="S7Q280"/>
<comment type="subcellular location">
    <subcellularLocation>
        <location evidence="1">Nucleus</location>
    </subcellularLocation>
</comment>
<gene>
    <name evidence="3" type="ORF">GLOTRDRAFT_45291</name>
</gene>
<keyword evidence="1" id="KW-0539">Nucleus</keyword>
<organism evidence="3 4">
    <name type="scientific">Gloeophyllum trabeum (strain ATCC 11539 / FP-39264 / Madison 617)</name>
    <name type="common">Brown rot fungus</name>
    <dbReference type="NCBI Taxonomy" id="670483"/>
    <lineage>
        <taxon>Eukaryota</taxon>
        <taxon>Fungi</taxon>
        <taxon>Dikarya</taxon>
        <taxon>Basidiomycota</taxon>
        <taxon>Agaricomycotina</taxon>
        <taxon>Agaricomycetes</taxon>
        <taxon>Gloeophyllales</taxon>
        <taxon>Gloeophyllaceae</taxon>
        <taxon>Gloeophyllum</taxon>
    </lineage>
</organism>
<dbReference type="PANTHER" id="PTHR16121:SF0">
    <property type="entry name" value="CAP-SPECIFIC MRNA (NUCLEOSIDE-2'-O-)-METHYLTRANSFERASE 1"/>
    <property type="match status" value="1"/>
</dbReference>
<keyword evidence="1" id="KW-0507">mRNA processing</keyword>
<name>S7Q280_GLOTA</name>
<dbReference type="PANTHER" id="PTHR16121">
    <property type="entry name" value="CAP-SPECIFIC MRNA (NUCLEOSIDE-2'-O-)-METHYLTRANSFERASE 1-RELATED"/>
    <property type="match status" value="1"/>
</dbReference>
<evidence type="ECO:0000259" key="2">
    <source>
        <dbReference type="Pfam" id="PF01728"/>
    </source>
</evidence>
<dbReference type="GeneID" id="19306329"/>
<dbReference type="EC" id="2.1.1.57" evidence="1"/>
<dbReference type="EMBL" id="KB469305">
    <property type="protein sequence ID" value="EPQ53652.1"/>
    <property type="molecule type" value="Genomic_DNA"/>
</dbReference>
<keyword evidence="1" id="KW-0949">S-adenosyl-L-methionine</keyword>
<accession>S7Q280</accession>
<dbReference type="GO" id="GO:0004483">
    <property type="term" value="F:methyltransferase cap1 activity"/>
    <property type="evidence" value="ECO:0007669"/>
    <property type="project" value="UniProtKB-UniRule"/>
</dbReference>
<feature type="non-terminal residue" evidence="3">
    <location>
        <position position="1"/>
    </location>
</feature>
<protein>
    <recommendedName>
        <fullName evidence="1">Cap-specific mRNA (nucleoside-2'-O-)-methyltransferase 1</fullName>
        <ecNumber evidence="1">2.1.1.57</ecNumber>
    </recommendedName>
    <alternativeName>
        <fullName evidence="1">Cap1 2'O-ribose methyltransferase 1</fullName>
    </alternativeName>
</protein>
<keyword evidence="4" id="KW-1185">Reference proteome</keyword>
<dbReference type="InterPro" id="IPR050851">
    <property type="entry name" value="mRNA_Cap_2O-Ribose_MeTrfase"/>
</dbReference>
<dbReference type="Proteomes" id="UP000030669">
    <property type="component" value="Unassembled WGS sequence"/>
</dbReference>
<evidence type="ECO:0000256" key="1">
    <source>
        <dbReference type="RuleBase" id="RU368012"/>
    </source>
</evidence>
<dbReference type="GO" id="GO:0032259">
    <property type="term" value="P:methylation"/>
    <property type="evidence" value="ECO:0007669"/>
    <property type="project" value="UniProtKB-KW"/>
</dbReference>
<dbReference type="GO" id="GO:0005634">
    <property type="term" value="C:nucleus"/>
    <property type="evidence" value="ECO:0007669"/>
    <property type="project" value="UniProtKB-SubCell"/>
</dbReference>
<feature type="domain" description="Ribosomal RNA methyltransferase FtsJ" evidence="2">
    <location>
        <begin position="36"/>
        <end position="224"/>
    </location>
</feature>
<dbReference type="GO" id="GO:0005737">
    <property type="term" value="C:cytoplasm"/>
    <property type="evidence" value="ECO:0007669"/>
    <property type="project" value="TreeGrafter"/>
</dbReference>
<dbReference type="KEGG" id="gtr:GLOTRDRAFT_45291"/>
<dbReference type="Pfam" id="PF01728">
    <property type="entry name" value="FtsJ"/>
    <property type="match status" value="1"/>
</dbReference>
<comment type="catalytic activity">
    <reaction evidence="1">
        <text>a 5'-end (N(7)-methyl 5'-triphosphoguanosine)-ribonucleoside in mRNA + S-adenosyl-L-methionine = a 5'-end (N(7)-methyl 5'-triphosphoguanosine)-(2'-O-methyl-ribonucleoside) in mRNA + S-adenosyl-L-homocysteine + H(+)</text>
        <dbReference type="Rhea" id="RHEA:67020"/>
        <dbReference type="Rhea" id="RHEA-COMP:17167"/>
        <dbReference type="Rhea" id="RHEA-COMP:17168"/>
        <dbReference type="ChEBI" id="CHEBI:15378"/>
        <dbReference type="ChEBI" id="CHEBI:57856"/>
        <dbReference type="ChEBI" id="CHEBI:59789"/>
        <dbReference type="ChEBI" id="CHEBI:156461"/>
        <dbReference type="ChEBI" id="CHEBI:167609"/>
        <dbReference type="EC" id="2.1.1.57"/>
    </reaction>
</comment>
<dbReference type="eggNOG" id="ENOG502S5H8">
    <property type="taxonomic scope" value="Eukaryota"/>
</dbReference>
<dbReference type="GO" id="GO:0003676">
    <property type="term" value="F:nucleic acid binding"/>
    <property type="evidence" value="ECO:0007669"/>
    <property type="project" value="UniProtKB-UniRule"/>
</dbReference>
<evidence type="ECO:0000313" key="3">
    <source>
        <dbReference type="EMBL" id="EPQ53652.1"/>
    </source>
</evidence>
<dbReference type="GO" id="GO:0006370">
    <property type="term" value="P:7-methylguanosine mRNA capping"/>
    <property type="evidence" value="ECO:0007669"/>
    <property type="project" value="UniProtKB-UniRule"/>
</dbReference>
<dbReference type="InterPro" id="IPR002877">
    <property type="entry name" value="RNA_MeTrfase_FtsJ_dom"/>
</dbReference>
<sequence length="306" mass="35022">QEDKLDRAFVKQHSVADNADRKLQQYWFHNMKKIMREIDNHTGCIPFRRLDFLDLGCCPGGFSSYILTKNRKARGIGVSLPVEEGGHESMLENEFQPRFDLYFADITSFQLGPSTIDHERFWSLPTPISSGRFDLVIVDGHQLRTQVSEYAAPWDIDRLLISQIIIALQTVRPGGTIIIKLTHPESIMTAKVLFLLESLSKRLSTYKPRTMHTKRGSFYAVARGLGKESDRLPEVLHALKELWVEMTFGGEEGKGRFLLWGDLDFAVTTEELHRAYLDRLIELGRGVWDAQAQALHAWFKKKGVMC</sequence>
<dbReference type="Gene3D" id="3.40.50.12760">
    <property type="match status" value="1"/>
</dbReference>
<dbReference type="SUPFAM" id="SSF53335">
    <property type="entry name" value="S-adenosyl-L-methionine-dependent methyltransferases"/>
    <property type="match status" value="1"/>
</dbReference>
<keyword evidence="1" id="KW-0489">Methyltransferase</keyword>
<dbReference type="RefSeq" id="XP_007867733.1">
    <property type="nucleotide sequence ID" value="XM_007869542.1"/>
</dbReference>
<dbReference type="OMA" id="KRWKRIW"/>
<comment type="function">
    <text evidence="1">S-adenosyl-L-methionine-dependent methyltransferase that mediates RNA cap1 2'-O-ribose methylation to the 5'-cap structure of RNAs. Methylates the ribose of the first nucleotide of a m(7)GpppG-capped mRNA to produce m(7)GpppNmp (cap1).</text>
</comment>
<dbReference type="OrthoDB" id="417125at2759"/>
<dbReference type="InterPro" id="IPR029063">
    <property type="entry name" value="SAM-dependent_MTases_sf"/>
</dbReference>
<proteinExistence type="predicted"/>
<keyword evidence="1" id="KW-0808">Transferase</keyword>
<dbReference type="GO" id="GO:0016556">
    <property type="term" value="P:mRNA modification"/>
    <property type="evidence" value="ECO:0007669"/>
    <property type="project" value="UniProtKB-UniRule"/>
</dbReference>
<keyword evidence="1" id="KW-0506">mRNA capping</keyword>
<dbReference type="STRING" id="670483.S7Q280"/>
<dbReference type="HOGENOM" id="CLU_043071_1_0_1"/>
<reference evidence="3 4" key="1">
    <citation type="journal article" date="2012" name="Science">
        <title>The Paleozoic origin of enzymatic lignin decomposition reconstructed from 31 fungal genomes.</title>
        <authorList>
            <person name="Floudas D."/>
            <person name="Binder M."/>
            <person name="Riley R."/>
            <person name="Barry K."/>
            <person name="Blanchette R.A."/>
            <person name="Henrissat B."/>
            <person name="Martinez A.T."/>
            <person name="Otillar R."/>
            <person name="Spatafora J.W."/>
            <person name="Yadav J.S."/>
            <person name="Aerts A."/>
            <person name="Benoit I."/>
            <person name="Boyd A."/>
            <person name="Carlson A."/>
            <person name="Copeland A."/>
            <person name="Coutinho P.M."/>
            <person name="de Vries R.P."/>
            <person name="Ferreira P."/>
            <person name="Findley K."/>
            <person name="Foster B."/>
            <person name="Gaskell J."/>
            <person name="Glotzer D."/>
            <person name="Gorecki P."/>
            <person name="Heitman J."/>
            <person name="Hesse C."/>
            <person name="Hori C."/>
            <person name="Igarashi K."/>
            <person name="Jurgens J.A."/>
            <person name="Kallen N."/>
            <person name="Kersten P."/>
            <person name="Kohler A."/>
            <person name="Kuees U."/>
            <person name="Kumar T.K.A."/>
            <person name="Kuo A."/>
            <person name="LaButti K."/>
            <person name="Larrondo L.F."/>
            <person name="Lindquist E."/>
            <person name="Ling A."/>
            <person name="Lombard V."/>
            <person name="Lucas S."/>
            <person name="Lundell T."/>
            <person name="Martin R."/>
            <person name="McLaughlin D.J."/>
            <person name="Morgenstern I."/>
            <person name="Morin E."/>
            <person name="Murat C."/>
            <person name="Nagy L.G."/>
            <person name="Nolan M."/>
            <person name="Ohm R.A."/>
            <person name="Patyshakuliyeva A."/>
            <person name="Rokas A."/>
            <person name="Ruiz-Duenas F.J."/>
            <person name="Sabat G."/>
            <person name="Salamov A."/>
            <person name="Samejima M."/>
            <person name="Schmutz J."/>
            <person name="Slot J.C."/>
            <person name="St John F."/>
            <person name="Stenlid J."/>
            <person name="Sun H."/>
            <person name="Sun S."/>
            <person name="Syed K."/>
            <person name="Tsang A."/>
            <person name="Wiebenga A."/>
            <person name="Young D."/>
            <person name="Pisabarro A."/>
            <person name="Eastwood D.C."/>
            <person name="Martin F."/>
            <person name="Cullen D."/>
            <person name="Grigoriev I.V."/>
            <person name="Hibbett D.S."/>
        </authorList>
    </citation>
    <scope>NUCLEOTIDE SEQUENCE [LARGE SCALE GENOMIC DNA]</scope>
    <source>
        <strain evidence="3 4">ATCC 11539</strain>
    </source>
</reference>
<evidence type="ECO:0000313" key="4">
    <source>
        <dbReference type="Proteomes" id="UP000030669"/>
    </source>
</evidence>